<protein>
    <submittedName>
        <fullName evidence="7">Uncharacterized protein</fullName>
    </submittedName>
</protein>
<evidence type="ECO:0000256" key="2">
    <source>
        <dbReference type="ARBA" id="ARBA00007524"/>
    </source>
</evidence>
<evidence type="ECO:0000313" key="8">
    <source>
        <dbReference type="Proteomes" id="UP000001449"/>
    </source>
</evidence>
<dbReference type="FunFam" id="1.20.1260.100:FF:000001">
    <property type="entry name" value="translocator protein 2"/>
    <property type="match status" value="1"/>
</dbReference>
<feature type="transmembrane region" description="Helical" evidence="6">
    <location>
        <begin position="244"/>
        <end position="266"/>
    </location>
</feature>
<dbReference type="GO" id="GO:0016020">
    <property type="term" value="C:membrane"/>
    <property type="evidence" value="ECO:0000318"/>
    <property type="project" value="GO_Central"/>
</dbReference>
<dbReference type="CDD" id="cd15904">
    <property type="entry name" value="TSPO_MBR"/>
    <property type="match status" value="1"/>
</dbReference>
<dbReference type="eggNOG" id="KOG3797">
    <property type="taxonomic scope" value="Eukaryota"/>
</dbReference>
<dbReference type="OMA" id="WLFPIMW"/>
<keyword evidence="3 6" id="KW-0812">Transmembrane</keyword>
<feature type="transmembrane region" description="Helical" evidence="6">
    <location>
        <begin position="272"/>
        <end position="297"/>
    </location>
</feature>
<comment type="subcellular location">
    <subcellularLocation>
        <location evidence="1">Membrane</location>
        <topology evidence="1">Multi-pass membrane protein</topology>
    </subcellularLocation>
</comment>
<evidence type="ECO:0000256" key="4">
    <source>
        <dbReference type="ARBA" id="ARBA00022989"/>
    </source>
</evidence>
<reference evidence="7 8" key="1">
    <citation type="journal article" date="2004" name="Science">
        <title>The genome of the diatom Thalassiosira pseudonana: ecology, evolution, and metabolism.</title>
        <authorList>
            <person name="Armbrust E.V."/>
            <person name="Berges J.A."/>
            <person name="Bowler C."/>
            <person name="Green B.R."/>
            <person name="Martinez D."/>
            <person name="Putnam N.H."/>
            <person name="Zhou S."/>
            <person name="Allen A.E."/>
            <person name="Apt K.E."/>
            <person name="Bechner M."/>
            <person name="Brzezinski M.A."/>
            <person name="Chaal B.K."/>
            <person name="Chiovitti A."/>
            <person name="Davis A.K."/>
            <person name="Demarest M.S."/>
            <person name="Detter J.C."/>
            <person name="Glavina T."/>
            <person name="Goodstein D."/>
            <person name="Hadi M.Z."/>
            <person name="Hellsten U."/>
            <person name="Hildebrand M."/>
            <person name="Jenkins B.D."/>
            <person name="Jurka J."/>
            <person name="Kapitonov V.V."/>
            <person name="Kroger N."/>
            <person name="Lau W.W."/>
            <person name="Lane T.W."/>
            <person name="Larimer F.W."/>
            <person name="Lippmeier J.C."/>
            <person name="Lucas S."/>
            <person name="Medina M."/>
            <person name="Montsant A."/>
            <person name="Obornik M."/>
            <person name="Parker M.S."/>
            <person name="Palenik B."/>
            <person name="Pazour G.J."/>
            <person name="Richardson P.M."/>
            <person name="Rynearson T.A."/>
            <person name="Saito M.A."/>
            <person name="Schwartz D.C."/>
            <person name="Thamatrakoln K."/>
            <person name="Valentin K."/>
            <person name="Vardi A."/>
            <person name="Wilkerson F.P."/>
            <person name="Rokhsar D.S."/>
        </authorList>
    </citation>
    <scope>NUCLEOTIDE SEQUENCE [LARGE SCALE GENOMIC DNA]</scope>
    <source>
        <strain evidence="7 8">CCMP1335</strain>
    </source>
</reference>
<evidence type="ECO:0000256" key="5">
    <source>
        <dbReference type="ARBA" id="ARBA00023136"/>
    </source>
</evidence>
<dbReference type="GeneID" id="7452508"/>
<sequence length="303" mass="33126">MKPCTTAIATAITATAICSTVGASSSEVPRSQQHHKSFSVSSLVANPTHHEHHRTSNINRVPWVPSSVSLADTNLISISTSIKPSSIRGGACSDTTPTLFAKVLASAAVETFLMHQLLMFGVKTKSTYSTAIRIAVCFSVIFGSAYFGSLIDNGLSSATKQVLAPNEIPGDSDWYSNLAKPRWNPPGWLFPIMWLIISKPTQFVAVWKLMATSSEKRLALPFLVYCAHLSLGDAWNKVFFGLQCIGRGMAVIFTFWSVLWSSAYLFREVDSSAGLFLLPTCLWVTVAAALNWSIFLLNREKIE</sequence>
<evidence type="ECO:0000313" key="7">
    <source>
        <dbReference type="EMBL" id="EED94955.1"/>
    </source>
</evidence>
<dbReference type="PANTHER" id="PTHR10057:SF0">
    <property type="entry name" value="TRANSLOCATOR PROTEIN"/>
    <property type="match status" value="1"/>
</dbReference>
<reference evidence="7 8" key="2">
    <citation type="journal article" date="2008" name="Nature">
        <title>The Phaeodactylum genome reveals the evolutionary history of diatom genomes.</title>
        <authorList>
            <person name="Bowler C."/>
            <person name="Allen A.E."/>
            <person name="Badger J.H."/>
            <person name="Grimwood J."/>
            <person name="Jabbari K."/>
            <person name="Kuo A."/>
            <person name="Maheswari U."/>
            <person name="Martens C."/>
            <person name="Maumus F."/>
            <person name="Otillar R.P."/>
            <person name="Rayko E."/>
            <person name="Salamov A."/>
            <person name="Vandepoele K."/>
            <person name="Beszteri B."/>
            <person name="Gruber A."/>
            <person name="Heijde M."/>
            <person name="Katinka M."/>
            <person name="Mock T."/>
            <person name="Valentin K."/>
            <person name="Verret F."/>
            <person name="Berges J.A."/>
            <person name="Brownlee C."/>
            <person name="Cadoret J.P."/>
            <person name="Chiovitti A."/>
            <person name="Choi C.J."/>
            <person name="Coesel S."/>
            <person name="De Martino A."/>
            <person name="Detter J.C."/>
            <person name="Durkin C."/>
            <person name="Falciatore A."/>
            <person name="Fournet J."/>
            <person name="Haruta M."/>
            <person name="Huysman M.J."/>
            <person name="Jenkins B.D."/>
            <person name="Jiroutova K."/>
            <person name="Jorgensen R.E."/>
            <person name="Joubert Y."/>
            <person name="Kaplan A."/>
            <person name="Kroger N."/>
            <person name="Kroth P.G."/>
            <person name="La Roche J."/>
            <person name="Lindquist E."/>
            <person name="Lommer M."/>
            <person name="Martin-Jezequel V."/>
            <person name="Lopez P.J."/>
            <person name="Lucas S."/>
            <person name="Mangogna M."/>
            <person name="McGinnis K."/>
            <person name="Medlin L.K."/>
            <person name="Montsant A."/>
            <person name="Oudot-Le Secq M.P."/>
            <person name="Napoli C."/>
            <person name="Obornik M."/>
            <person name="Parker M.S."/>
            <person name="Petit J.L."/>
            <person name="Porcel B.M."/>
            <person name="Poulsen N."/>
            <person name="Robison M."/>
            <person name="Rychlewski L."/>
            <person name="Rynearson T.A."/>
            <person name="Schmutz J."/>
            <person name="Shapiro H."/>
            <person name="Siaut M."/>
            <person name="Stanley M."/>
            <person name="Sussman M.R."/>
            <person name="Taylor A.R."/>
            <person name="Vardi A."/>
            <person name="von Dassow P."/>
            <person name="Vyverman W."/>
            <person name="Willis A."/>
            <person name="Wyrwicz L.S."/>
            <person name="Rokhsar D.S."/>
            <person name="Weissenbach J."/>
            <person name="Armbrust E.V."/>
            <person name="Green B.R."/>
            <person name="Van de Peer Y."/>
            <person name="Grigoriev I.V."/>
        </authorList>
    </citation>
    <scope>NUCLEOTIDE SEQUENCE [LARGE SCALE GENOMIC DNA]</scope>
    <source>
        <strain evidence="7 8">CCMP1335</strain>
    </source>
</reference>
<name>B8BVL6_THAPS</name>
<dbReference type="Proteomes" id="UP000001449">
    <property type="component" value="Chromosome 2"/>
</dbReference>
<dbReference type="RefSeq" id="XP_002287512.1">
    <property type="nucleotide sequence ID" value="XM_002287476.1"/>
</dbReference>
<dbReference type="InParanoid" id="B8BVL6"/>
<dbReference type="InterPro" id="IPR038330">
    <property type="entry name" value="TspO/MBR-related_sf"/>
</dbReference>
<gene>
    <name evidence="7" type="ORF">THAPSDRAFT_2880</name>
</gene>
<evidence type="ECO:0000256" key="3">
    <source>
        <dbReference type="ARBA" id="ARBA00022692"/>
    </source>
</evidence>
<dbReference type="GO" id="GO:0033013">
    <property type="term" value="P:tetrapyrrole metabolic process"/>
    <property type="evidence" value="ECO:0007669"/>
    <property type="project" value="UniProtKB-ARBA"/>
</dbReference>
<dbReference type="AlphaFoldDB" id="B8BVL6"/>
<keyword evidence="8" id="KW-1185">Reference proteome</keyword>
<evidence type="ECO:0000256" key="6">
    <source>
        <dbReference type="SAM" id="Phobius"/>
    </source>
</evidence>
<dbReference type="KEGG" id="tps:THAPSDRAFT_2880"/>
<accession>B8BVL6</accession>
<proteinExistence type="inferred from homology"/>
<dbReference type="HOGENOM" id="CLU_941175_0_0_1"/>
<dbReference type="EMBL" id="CM000639">
    <property type="protein sequence ID" value="EED94955.1"/>
    <property type="molecule type" value="Genomic_DNA"/>
</dbReference>
<dbReference type="Gene3D" id="1.20.1260.100">
    <property type="entry name" value="TspO/MBR protein"/>
    <property type="match status" value="1"/>
</dbReference>
<dbReference type="Pfam" id="PF03073">
    <property type="entry name" value="TspO_MBR"/>
    <property type="match status" value="1"/>
</dbReference>
<feature type="transmembrane region" description="Helical" evidence="6">
    <location>
        <begin position="130"/>
        <end position="151"/>
    </location>
</feature>
<dbReference type="STRING" id="35128.B8BVL6"/>
<dbReference type="PANTHER" id="PTHR10057">
    <property type="entry name" value="PERIPHERAL-TYPE BENZODIAZEPINE RECEPTOR"/>
    <property type="match status" value="1"/>
</dbReference>
<organism evidence="7 8">
    <name type="scientific">Thalassiosira pseudonana</name>
    <name type="common">Marine diatom</name>
    <name type="synonym">Cyclotella nana</name>
    <dbReference type="NCBI Taxonomy" id="35128"/>
    <lineage>
        <taxon>Eukaryota</taxon>
        <taxon>Sar</taxon>
        <taxon>Stramenopiles</taxon>
        <taxon>Ochrophyta</taxon>
        <taxon>Bacillariophyta</taxon>
        <taxon>Coscinodiscophyceae</taxon>
        <taxon>Thalassiosirophycidae</taxon>
        <taxon>Thalassiosirales</taxon>
        <taxon>Thalassiosiraceae</taxon>
        <taxon>Thalassiosira</taxon>
    </lineage>
</organism>
<comment type="similarity">
    <text evidence="2">Belongs to the TspO/BZRP family.</text>
</comment>
<keyword evidence="4 6" id="KW-1133">Transmembrane helix</keyword>
<keyword evidence="5 6" id="KW-0472">Membrane</keyword>
<feature type="transmembrane region" description="Helical" evidence="6">
    <location>
        <begin position="188"/>
        <end position="207"/>
    </location>
</feature>
<dbReference type="InterPro" id="IPR004307">
    <property type="entry name" value="TspO_MBR"/>
</dbReference>
<evidence type="ECO:0000256" key="1">
    <source>
        <dbReference type="ARBA" id="ARBA00004141"/>
    </source>
</evidence>
<dbReference type="PaxDb" id="35128-Thaps2880"/>